<sequence length="97" mass="10805">MLDQVVESWHHPAELHPVMPKPVAGLTVSQERVALLTERQKDVMRMLADGLINKQIAHRLDISVATVKTHIAAAVRRMRAKNRIHAVAMLIRAEGGC</sequence>
<dbReference type="GO" id="GO:0003677">
    <property type="term" value="F:DNA binding"/>
    <property type="evidence" value="ECO:0007669"/>
    <property type="project" value="UniProtKB-KW"/>
</dbReference>
<dbReference type="Proteomes" id="UP000183900">
    <property type="component" value="Unassembled WGS sequence"/>
</dbReference>
<keyword evidence="6" id="KW-1185">Reference proteome</keyword>
<dbReference type="Pfam" id="PF00196">
    <property type="entry name" value="GerE"/>
    <property type="match status" value="1"/>
</dbReference>
<dbReference type="InterPro" id="IPR036388">
    <property type="entry name" value="WH-like_DNA-bd_sf"/>
</dbReference>
<keyword evidence="1" id="KW-0805">Transcription regulation</keyword>
<dbReference type="OrthoDB" id="434992at2"/>
<dbReference type="PRINTS" id="PR00038">
    <property type="entry name" value="HTHLUXR"/>
</dbReference>
<dbReference type="SUPFAM" id="SSF46894">
    <property type="entry name" value="C-terminal effector domain of the bipartite response regulators"/>
    <property type="match status" value="1"/>
</dbReference>
<reference evidence="6" key="1">
    <citation type="submission" date="2015-08" db="EMBL/GenBank/DDBJ databases">
        <authorList>
            <person name="Varghese N."/>
        </authorList>
    </citation>
    <scope>NUCLEOTIDE SEQUENCE [LARGE SCALE GENOMIC DNA]</scope>
    <source>
        <strain evidence="6">DSM 23407</strain>
    </source>
</reference>
<dbReference type="PANTHER" id="PTHR44688:SF16">
    <property type="entry name" value="DNA-BINDING TRANSCRIPTIONAL ACTIVATOR DEVR_DOSR"/>
    <property type="match status" value="1"/>
</dbReference>
<accession>A0A0K6HP32</accession>
<organism evidence="5 6">
    <name type="scientific">Pannonibacter indicus</name>
    <dbReference type="NCBI Taxonomy" id="466044"/>
    <lineage>
        <taxon>Bacteria</taxon>
        <taxon>Pseudomonadati</taxon>
        <taxon>Pseudomonadota</taxon>
        <taxon>Alphaproteobacteria</taxon>
        <taxon>Hyphomicrobiales</taxon>
        <taxon>Stappiaceae</taxon>
        <taxon>Pannonibacter</taxon>
    </lineage>
</organism>
<evidence type="ECO:0000259" key="4">
    <source>
        <dbReference type="PROSITE" id="PS50043"/>
    </source>
</evidence>
<evidence type="ECO:0000313" key="6">
    <source>
        <dbReference type="Proteomes" id="UP000183900"/>
    </source>
</evidence>
<dbReference type="SMART" id="SM00421">
    <property type="entry name" value="HTH_LUXR"/>
    <property type="match status" value="1"/>
</dbReference>
<feature type="domain" description="HTH luxR-type" evidence="4">
    <location>
        <begin position="29"/>
        <end position="94"/>
    </location>
</feature>
<dbReference type="InterPro" id="IPR000792">
    <property type="entry name" value="Tscrpt_reg_LuxR_C"/>
</dbReference>
<dbReference type="RefSeq" id="WP_055454386.1">
    <property type="nucleotide sequence ID" value="NZ_CYHE01000002.1"/>
</dbReference>
<evidence type="ECO:0000256" key="1">
    <source>
        <dbReference type="ARBA" id="ARBA00023015"/>
    </source>
</evidence>
<dbReference type="EMBL" id="CYHE01000002">
    <property type="protein sequence ID" value="CUA92665.1"/>
    <property type="molecule type" value="Genomic_DNA"/>
</dbReference>
<protein>
    <submittedName>
        <fullName evidence="5">Bacterial regulatory proteins, luxR family</fullName>
    </submittedName>
</protein>
<dbReference type="Gene3D" id="1.10.10.10">
    <property type="entry name" value="Winged helix-like DNA-binding domain superfamily/Winged helix DNA-binding domain"/>
    <property type="match status" value="1"/>
</dbReference>
<keyword evidence="3" id="KW-0804">Transcription</keyword>
<dbReference type="AlphaFoldDB" id="A0A0K6HP32"/>
<evidence type="ECO:0000256" key="2">
    <source>
        <dbReference type="ARBA" id="ARBA00023125"/>
    </source>
</evidence>
<gene>
    <name evidence="5" type="ORF">Ga0061067_10256</name>
</gene>
<keyword evidence="2" id="KW-0238">DNA-binding</keyword>
<evidence type="ECO:0000256" key="3">
    <source>
        <dbReference type="ARBA" id="ARBA00023163"/>
    </source>
</evidence>
<name>A0A0K6HP32_9HYPH</name>
<dbReference type="PANTHER" id="PTHR44688">
    <property type="entry name" value="DNA-BINDING TRANSCRIPTIONAL ACTIVATOR DEVR_DOSR"/>
    <property type="match status" value="1"/>
</dbReference>
<proteinExistence type="predicted"/>
<dbReference type="PROSITE" id="PS00622">
    <property type="entry name" value="HTH_LUXR_1"/>
    <property type="match status" value="1"/>
</dbReference>
<dbReference type="GO" id="GO:0006355">
    <property type="term" value="P:regulation of DNA-templated transcription"/>
    <property type="evidence" value="ECO:0007669"/>
    <property type="project" value="InterPro"/>
</dbReference>
<dbReference type="PROSITE" id="PS50043">
    <property type="entry name" value="HTH_LUXR_2"/>
    <property type="match status" value="1"/>
</dbReference>
<dbReference type="InterPro" id="IPR016032">
    <property type="entry name" value="Sig_transdc_resp-reg_C-effctor"/>
</dbReference>
<evidence type="ECO:0000313" key="5">
    <source>
        <dbReference type="EMBL" id="CUA92665.1"/>
    </source>
</evidence>
<dbReference type="CDD" id="cd06170">
    <property type="entry name" value="LuxR_C_like"/>
    <property type="match status" value="1"/>
</dbReference>